<dbReference type="PANTHER" id="PTHR11475">
    <property type="entry name" value="OXIDASE/PEROXIDASE"/>
    <property type="match status" value="1"/>
</dbReference>
<comment type="subcellular location">
    <subcellularLocation>
        <location evidence="1">Secreted</location>
    </subcellularLocation>
</comment>
<dbReference type="PROSITE" id="PS50292">
    <property type="entry name" value="PEROXIDASE_3"/>
    <property type="match status" value="1"/>
</dbReference>
<dbReference type="GO" id="GO:0006979">
    <property type="term" value="P:response to oxidative stress"/>
    <property type="evidence" value="ECO:0007669"/>
    <property type="project" value="InterPro"/>
</dbReference>
<evidence type="ECO:0000313" key="4">
    <source>
        <dbReference type="EMBL" id="GIL61049.1"/>
    </source>
</evidence>
<dbReference type="Pfam" id="PF03098">
    <property type="entry name" value="An_peroxidase"/>
    <property type="match status" value="1"/>
</dbReference>
<evidence type="ECO:0000313" key="5">
    <source>
        <dbReference type="Proteomes" id="UP000747399"/>
    </source>
</evidence>
<sequence length="231" mass="25427">DICRFIASALSSETRHRVALASVTLAFIGFILQTHIAIAGTQQQQQLTQHEKYRSINGWGNNLDHPEWGAADTPFIRFQVPTIGYTNTTSQITGADRPSPRNISLALMGADYPDKKRYTDAATSDMLTYMGQFFDHDLDKTADGNATRDAAPIPIPRGDPFFDPAGLGNLTMTFTRSAYVKPNDSSYRVPINLITAFVDGSLVYGSSDSVAHALRTHVGGRLRVVNETRKY</sequence>
<evidence type="ECO:0000256" key="3">
    <source>
        <dbReference type="ARBA" id="ARBA00023180"/>
    </source>
</evidence>
<comment type="caution">
    <text evidence="4">The sequence shown here is derived from an EMBL/GenBank/DDBJ whole genome shotgun (WGS) entry which is preliminary data.</text>
</comment>
<keyword evidence="2" id="KW-0964">Secreted</keyword>
<dbReference type="SUPFAM" id="SSF48113">
    <property type="entry name" value="Heme-dependent peroxidases"/>
    <property type="match status" value="1"/>
</dbReference>
<dbReference type="EMBL" id="BNCO01000043">
    <property type="protein sequence ID" value="GIL61049.1"/>
    <property type="molecule type" value="Genomic_DNA"/>
</dbReference>
<feature type="non-terminal residue" evidence="4">
    <location>
        <position position="1"/>
    </location>
</feature>
<proteinExistence type="predicted"/>
<evidence type="ECO:0008006" key="6">
    <source>
        <dbReference type="Google" id="ProtNLM"/>
    </source>
</evidence>
<dbReference type="Gene3D" id="1.10.640.10">
    <property type="entry name" value="Haem peroxidase domain superfamily, animal type"/>
    <property type="match status" value="1"/>
</dbReference>
<dbReference type="Proteomes" id="UP000747399">
    <property type="component" value="Unassembled WGS sequence"/>
</dbReference>
<dbReference type="AlphaFoldDB" id="A0A8J4BHX6"/>
<dbReference type="InterPro" id="IPR019791">
    <property type="entry name" value="Haem_peroxidase_animal"/>
</dbReference>
<organism evidence="4 5">
    <name type="scientific">Volvox africanus</name>
    <dbReference type="NCBI Taxonomy" id="51714"/>
    <lineage>
        <taxon>Eukaryota</taxon>
        <taxon>Viridiplantae</taxon>
        <taxon>Chlorophyta</taxon>
        <taxon>core chlorophytes</taxon>
        <taxon>Chlorophyceae</taxon>
        <taxon>CS clade</taxon>
        <taxon>Chlamydomonadales</taxon>
        <taxon>Volvocaceae</taxon>
        <taxon>Volvox</taxon>
    </lineage>
</organism>
<reference evidence="4" key="1">
    <citation type="journal article" date="2021" name="Proc. Natl. Acad. Sci. U.S.A.">
        <title>Three genomes in the algal genus Volvox reveal the fate of a haploid sex-determining region after a transition to homothallism.</title>
        <authorList>
            <person name="Yamamoto K."/>
            <person name="Hamaji T."/>
            <person name="Kawai-Toyooka H."/>
            <person name="Matsuzaki R."/>
            <person name="Takahashi F."/>
            <person name="Nishimura Y."/>
            <person name="Kawachi M."/>
            <person name="Noguchi H."/>
            <person name="Minakuchi Y."/>
            <person name="Umen J.G."/>
            <person name="Toyoda A."/>
            <person name="Nozaki H."/>
        </authorList>
    </citation>
    <scope>NUCLEOTIDE SEQUENCE</scope>
    <source>
        <strain evidence="4">NIES-3780</strain>
    </source>
</reference>
<feature type="non-terminal residue" evidence="4">
    <location>
        <position position="231"/>
    </location>
</feature>
<keyword evidence="3" id="KW-0325">Glycoprotein</keyword>
<dbReference type="InterPro" id="IPR010255">
    <property type="entry name" value="Haem_peroxidase_sf"/>
</dbReference>
<dbReference type="InterPro" id="IPR037120">
    <property type="entry name" value="Haem_peroxidase_sf_animal"/>
</dbReference>
<evidence type="ECO:0000256" key="1">
    <source>
        <dbReference type="ARBA" id="ARBA00004613"/>
    </source>
</evidence>
<keyword evidence="5" id="KW-1185">Reference proteome</keyword>
<dbReference type="GO" id="GO:0005576">
    <property type="term" value="C:extracellular region"/>
    <property type="evidence" value="ECO:0007669"/>
    <property type="project" value="UniProtKB-SubCell"/>
</dbReference>
<protein>
    <recommendedName>
        <fullName evidence="6">Peroxidase</fullName>
    </recommendedName>
</protein>
<name>A0A8J4BHX6_9CHLO</name>
<dbReference type="GO" id="GO:0004601">
    <property type="term" value="F:peroxidase activity"/>
    <property type="evidence" value="ECO:0007669"/>
    <property type="project" value="InterPro"/>
</dbReference>
<dbReference type="GO" id="GO:0020037">
    <property type="term" value="F:heme binding"/>
    <property type="evidence" value="ECO:0007669"/>
    <property type="project" value="InterPro"/>
</dbReference>
<accession>A0A8J4BHX6</accession>
<evidence type="ECO:0000256" key="2">
    <source>
        <dbReference type="ARBA" id="ARBA00022525"/>
    </source>
</evidence>
<gene>
    <name evidence="4" type="ORF">Vafri_15456</name>
</gene>
<dbReference type="PANTHER" id="PTHR11475:SF4">
    <property type="entry name" value="CHORION PEROXIDASE"/>
    <property type="match status" value="1"/>
</dbReference>